<dbReference type="AlphaFoldDB" id="A0ABD0MZ85"/>
<proteinExistence type="predicted"/>
<evidence type="ECO:0000313" key="2">
    <source>
        <dbReference type="Proteomes" id="UP001529510"/>
    </source>
</evidence>
<gene>
    <name evidence="1" type="ORF">M9458_048712</name>
</gene>
<organism evidence="1 2">
    <name type="scientific">Cirrhinus mrigala</name>
    <name type="common">Mrigala</name>
    <dbReference type="NCBI Taxonomy" id="683832"/>
    <lineage>
        <taxon>Eukaryota</taxon>
        <taxon>Metazoa</taxon>
        <taxon>Chordata</taxon>
        <taxon>Craniata</taxon>
        <taxon>Vertebrata</taxon>
        <taxon>Euteleostomi</taxon>
        <taxon>Actinopterygii</taxon>
        <taxon>Neopterygii</taxon>
        <taxon>Teleostei</taxon>
        <taxon>Ostariophysi</taxon>
        <taxon>Cypriniformes</taxon>
        <taxon>Cyprinidae</taxon>
        <taxon>Labeoninae</taxon>
        <taxon>Labeonini</taxon>
        <taxon>Cirrhinus</taxon>
    </lineage>
</organism>
<dbReference type="EMBL" id="JAMKFB020000025">
    <property type="protein sequence ID" value="KAL0154449.1"/>
    <property type="molecule type" value="Genomic_DNA"/>
</dbReference>
<reference evidence="1 2" key="1">
    <citation type="submission" date="2024-05" db="EMBL/GenBank/DDBJ databases">
        <title>Genome sequencing and assembly of Indian major carp, Cirrhinus mrigala (Hamilton, 1822).</title>
        <authorList>
            <person name="Mohindra V."/>
            <person name="Chowdhury L.M."/>
            <person name="Lal K."/>
            <person name="Jena J.K."/>
        </authorList>
    </citation>
    <scope>NUCLEOTIDE SEQUENCE [LARGE SCALE GENOMIC DNA]</scope>
    <source>
        <strain evidence="1">CM1030</strain>
        <tissue evidence="1">Blood</tissue>
    </source>
</reference>
<comment type="caution">
    <text evidence="1">The sequence shown here is derived from an EMBL/GenBank/DDBJ whole genome shotgun (WGS) entry which is preliminary data.</text>
</comment>
<protein>
    <submittedName>
        <fullName evidence="1">Uncharacterized protein</fullName>
    </submittedName>
</protein>
<sequence length="50" mass="5763">MFYQNVARKAIMSQIFSQQDVGGNQTMLHWPQMISSVLALLCQFLYPLDV</sequence>
<keyword evidence="2" id="KW-1185">Reference proteome</keyword>
<accession>A0ABD0MZ85</accession>
<evidence type="ECO:0000313" key="1">
    <source>
        <dbReference type="EMBL" id="KAL0154449.1"/>
    </source>
</evidence>
<feature type="non-terminal residue" evidence="1">
    <location>
        <position position="50"/>
    </location>
</feature>
<dbReference type="Proteomes" id="UP001529510">
    <property type="component" value="Unassembled WGS sequence"/>
</dbReference>
<name>A0ABD0MZ85_CIRMR</name>